<dbReference type="SMART" id="SM00387">
    <property type="entry name" value="HATPase_c"/>
    <property type="match status" value="1"/>
</dbReference>
<dbReference type="SUPFAM" id="SSF52172">
    <property type="entry name" value="CheY-like"/>
    <property type="match status" value="1"/>
</dbReference>
<dbReference type="KEGG" id="dov:DSCO28_44660"/>
<evidence type="ECO:0000259" key="13">
    <source>
        <dbReference type="PROSITE" id="PS50113"/>
    </source>
</evidence>
<protein>
    <recommendedName>
        <fullName evidence="3">histidine kinase</fullName>
        <ecNumber evidence="3">2.7.13.3</ecNumber>
    </recommendedName>
</protein>
<dbReference type="PROSITE" id="PS50109">
    <property type="entry name" value="HIS_KIN"/>
    <property type="match status" value="1"/>
</dbReference>
<dbReference type="InterPro" id="IPR035965">
    <property type="entry name" value="PAS-like_dom_sf"/>
</dbReference>
<dbReference type="EMBL" id="AP021876">
    <property type="protein sequence ID" value="BBO83900.1"/>
    <property type="molecule type" value="Genomic_DNA"/>
</dbReference>
<evidence type="ECO:0000256" key="2">
    <source>
        <dbReference type="ARBA" id="ARBA00004141"/>
    </source>
</evidence>
<feature type="domain" description="Histidine kinase" evidence="12">
    <location>
        <begin position="418"/>
        <end position="633"/>
    </location>
</feature>
<keyword evidence="4" id="KW-0808">Transferase</keyword>
<dbReference type="SUPFAM" id="SSF55874">
    <property type="entry name" value="ATPase domain of HSP90 chaperone/DNA topoisomerase II/histidine kinase"/>
    <property type="match status" value="1"/>
</dbReference>
<evidence type="ECO:0000256" key="10">
    <source>
        <dbReference type="ARBA" id="ARBA00023012"/>
    </source>
</evidence>
<keyword evidence="9" id="KW-1133">Transmembrane helix</keyword>
<evidence type="ECO:0000256" key="1">
    <source>
        <dbReference type="ARBA" id="ARBA00000085"/>
    </source>
</evidence>
<evidence type="ECO:0000313" key="15">
    <source>
        <dbReference type="Proteomes" id="UP000425960"/>
    </source>
</evidence>
<dbReference type="InterPro" id="IPR000014">
    <property type="entry name" value="PAS"/>
</dbReference>
<dbReference type="GO" id="GO:0016020">
    <property type="term" value="C:membrane"/>
    <property type="evidence" value="ECO:0007669"/>
    <property type="project" value="UniProtKB-SubCell"/>
</dbReference>
<dbReference type="InterPro" id="IPR000700">
    <property type="entry name" value="PAS-assoc_C"/>
</dbReference>
<evidence type="ECO:0000256" key="3">
    <source>
        <dbReference type="ARBA" id="ARBA00012438"/>
    </source>
</evidence>
<dbReference type="RefSeq" id="WP_155324003.1">
    <property type="nucleotide sequence ID" value="NZ_AP021876.1"/>
</dbReference>
<dbReference type="GO" id="GO:0000156">
    <property type="term" value="F:phosphorelay response regulator activity"/>
    <property type="evidence" value="ECO:0007669"/>
    <property type="project" value="TreeGrafter"/>
</dbReference>
<dbReference type="PRINTS" id="PR00344">
    <property type="entry name" value="BCTRLSENSOR"/>
</dbReference>
<keyword evidence="6" id="KW-0547">Nucleotide-binding</keyword>
<dbReference type="GO" id="GO:0030295">
    <property type="term" value="F:protein kinase activator activity"/>
    <property type="evidence" value="ECO:0007669"/>
    <property type="project" value="TreeGrafter"/>
</dbReference>
<dbReference type="PANTHER" id="PTHR42878:SF7">
    <property type="entry name" value="SENSOR HISTIDINE KINASE GLRK"/>
    <property type="match status" value="1"/>
</dbReference>
<dbReference type="InterPro" id="IPR005467">
    <property type="entry name" value="His_kinase_dom"/>
</dbReference>
<dbReference type="GO" id="GO:0004673">
    <property type="term" value="F:protein histidine kinase activity"/>
    <property type="evidence" value="ECO:0007669"/>
    <property type="project" value="UniProtKB-EC"/>
</dbReference>
<evidence type="ECO:0000259" key="12">
    <source>
        <dbReference type="PROSITE" id="PS50109"/>
    </source>
</evidence>
<dbReference type="InterPro" id="IPR011006">
    <property type="entry name" value="CheY-like_superfamily"/>
</dbReference>
<dbReference type="PROSITE" id="PS50113">
    <property type="entry name" value="PAC"/>
    <property type="match status" value="1"/>
</dbReference>
<keyword evidence="7 14" id="KW-0418">Kinase</keyword>
<gene>
    <name evidence="14" type="ORF">DSCO28_44660</name>
</gene>
<dbReference type="InterPro" id="IPR050351">
    <property type="entry name" value="BphY/WalK/GraS-like"/>
</dbReference>
<feature type="domain" description="PAC" evidence="13">
    <location>
        <begin position="359"/>
        <end position="411"/>
    </location>
</feature>
<dbReference type="SMART" id="SM00091">
    <property type="entry name" value="PAS"/>
    <property type="match status" value="1"/>
</dbReference>
<dbReference type="Pfam" id="PF08448">
    <property type="entry name" value="PAS_4"/>
    <property type="match status" value="1"/>
</dbReference>
<dbReference type="GO" id="GO:0007234">
    <property type="term" value="P:osmosensory signaling via phosphorelay pathway"/>
    <property type="evidence" value="ECO:0007669"/>
    <property type="project" value="TreeGrafter"/>
</dbReference>
<evidence type="ECO:0000256" key="11">
    <source>
        <dbReference type="ARBA" id="ARBA00023136"/>
    </source>
</evidence>
<dbReference type="AlphaFoldDB" id="A0A5K7ZUM1"/>
<keyword evidence="8" id="KW-0067">ATP-binding</keyword>
<accession>A0A5K7ZUM1</accession>
<dbReference type="Gene3D" id="3.30.450.20">
    <property type="entry name" value="PAS domain"/>
    <property type="match status" value="1"/>
</dbReference>
<keyword evidence="10" id="KW-0902">Two-component regulatory system</keyword>
<dbReference type="Gene3D" id="3.30.565.10">
    <property type="entry name" value="Histidine kinase-like ATPase, C-terminal domain"/>
    <property type="match status" value="1"/>
</dbReference>
<dbReference type="InterPro" id="IPR003594">
    <property type="entry name" value="HATPase_dom"/>
</dbReference>
<name>A0A5K7ZUM1_9BACT</name>
<reference evidence="14 15" key="1">
    <citation type="submission" date="2019-11" db="EMBL/GenBank/DDBJ databases">
        <title>Comparative genomics of hydrocarbon-degrading Desulfosarcina strains.</title>
        <authorList>
            <person name="Watanabe M."/>
            <person name="Kojima H."/>
            <person name="Fukui M."/>
        </authorList>
    </citation>
    <scope>NUCLEOTIDE SEQUENCE [LARGE SCALE GENOMIC DNA]</scope>
    <source>
        <strain evidence="14 15">28bB2T</strain>
    </source>
</reference>
<organism evidence="14 15">
    <name type="scientific">Desulfosarcina ovata subsp. sediminis</name>
    <dbReference type="NCBI Taxonomy" id="885957"/>
    <lineage>
        <taxon>Bacteria</taxon>
        <taxon>Pseudomonadati</taxon>
        <taxon>Thermodesulfobacteriota</taxon>
        <taxon>Desulfobacteria</taxon>
        <taxon>Desulfobacterales</taxon>
        <taxon>Desulfosarcinaceae</taxon>
        <taxon>Desulfosarcina</taxon>
    </lineage>
</organism>
<keyword evidence="11" id="KW-0472">Membrane</keyword>
<dbReference type="InterPro" id="IPR036890">
    <property type="entry name" value="HATPase_C_sf"/>
</dbReference>
<evidence type="ECO:0000256" key="8">
    <source>
        <dbReference type="ARBA" id="ARBA00022840"/>
    </source>
</evidence>
<comment type="subcellular location">
    <subcellularLocation>
        <location evidence="2">Membrane</location>
        <topology evidence="2">Multi-pass membrane protein</topology>
    </subcellularLocation>
</comment>
<dbReference type="Proteomes" id="UP000425960">
    <property type="component" value="Chromosome"/>
</dbReference>
<evidence type="ECO:0000256" key="5">
    <source>
        <dbReference type="ARBA" id="ARBA00022692"/>
    </source>
</evidence>
<proteinExistence type="predicted"/>
<dbReference type="GO" id="GO:0005524">
    <property type="term" value="F:ATP binding"/>
    <property type="evidence" value="ECO:0007669"/>
    <property type="project" value="UniProtKB-KW"/>
</dbReference>
<keyword evidence="5" id="KW-0812">Transmembrane</keyword>
<evidence type="ECO:0000256" key="7">
    <source>
        <dbReference type="ARBA" id="ARBA00022777"/>
    </source>
</evidence>
<dbReference type="SUPFAM" id="SSF55785">
    <property type="entry name" value="PYP-like sensor domain (PAS domain)"/>
    <property type="match status" value="2"/>
</dbReference>
<evidence type="ECO:0000256" key="9">
    <source>
        <dbReference type="ARBA" id="ARBA00022989"/>
    </source>
</evidence>
<evidence type="ECO:0000256" key="4">
    <source>
        <dbReference type="ARBA" id="ARBA00022679"/>
    </source>
</evidence>
<dbReference type="NCBIfam" id="TIGR00229">
    <property type="entry name" value="sensory_box"/>
    <property type="match status" value="1"/>
</dbReference>
<dbReference type="PANTHER" id="PTHR42878">
    <property type="entry name" value="TWO-COMPONENT HISTIDINE KINASE"/>
    <property type="match status" value="1"/>
</dbReference>
<evidence type="ECO:0000313" key="14">
    <source>
        <dbReference type="EMBL" id="BBO83900.1"/>
    </source>
</evidence>
<dbReference type="InterPro" id="IPR013656">
    <property type="entry name" value="PAS_4"/>
</dbReference>
<evidence type="ECO:0000256" key="6">
    <source>
        <dbReference type="ARBA" id="ARBA00022741"/>
    </source>
</evidence>
<sequence>MLKQPILIIDHAPHVETLAPTLVDLGYRVVSARSSGDGLREFDTMRPPWVIVNAATAGVSDMVDSIRLRDATVQILMTTTGPVETVMAEYRGRADEFLSLPAAPLVLEVVLQRMEQTVRLHRRIRSFSENLESRARGSVREVIDTERFLAVRQIVEKMSIFIGQVARSAQGGMRYFNQLPYFVSIHNRDCKLLAANSIYLRHLGNRLNQDSWGIYVGRRGTRNGCPVGRTLRKESVLNTSALVRYASGVRVPVNVHTAPIYDNDGNIELVIEIFAGTKEIDRLAEESRHTQQRYEQLFNAVPSSIVVLDRRFRINAINRRFRENFGECSGRLFFDVFRPGIFPAYRDPITRTIRTGEAQQGEMLLTNNDGLKVNMMAWTAPIKTVSGKLVQVLVIFADVTQVRKLQANLANLGLMVSTLSHDMKGCLTGLDAGMYLIDSGFYRNRPGRIEEGLDATKLMVERIRKLIMDILYYAKERPLNPAMVNIVQFAGDVVANVELKVRGANIRFNPKFPEKTVEMEIDADLMRTALLNLIDNAVETCIENPADKESRIDFELWVDRSSVGFTIEDTGGGMSAKKVDSIFDLFYSTKGRGGTGIGLYVTRKIIQKHNGTLSVHSEPGKGSRFEIVLPRGFHRQSA</sequence>
<dbReference type="Pfam" id="PF02518">
    <property type="entry name" value="HATPase_c"/>
    <property type="match status" value="1"/>
</dbReference>
<dbReference type="CDD" id="cd00130">
    <property type="entry name" value="PAS"/>
    <property type="match status" value="1"/>
</dbReference>
<comment type="catalytic activity">
    <reaction evidence="1">
        <text>ATP + protein L-histidine = ADP + protein N-phospho-L-histidine.</text>
        <dbReference type="EC" id="2.7.13.3"/>
    </reaction>
</comment>
<dbReference type="EC" id="2.7.13.3" evidence="3"/>
<dbReference type="InterPro" id="IPR004358">
    <property type="entry name" value="Sig_transdc_His_kin-like_C"/>
</dbReference>